<dbReference type="Proteomes" id="UP000001245">
    <property type="component" value="Segment"/>
</dbReference>
<feature type="region of interest" description="Disordered" evidence="1">
    <location>
        <begin position="436"/>
        <end position="496"/>
    </location>
</feature>
<feature type="region of interest" description="Disordered" evidence="1">
    <location>
        <begin position="685"/>
        <end position="774"/>
    </location>
</feature>
<organism evidence="2 3">
    <name type="scientific">Actinoplanes phage phiAsp2</name>
    <dbReference type="NCBI Taxonomy" id="279303"/>
    <lineage>
        <taxon>Viruses</taxon>
        <taxon>Duplodnaviria</taxon>
        <taxon>Heunggongvirae</taxon>
        <taxon>Uroviricota</taxon>
        <taxon>Caudoviricetes</taxon>
        <taxon>Aspduovirus</taxon>
        <taxon>Aspduovirus Asp2</taxon>
    </lineage>
</organism>
<proteinExistence type="predicted"/>
<dbReference type="EMBL" id="AY576796">
    <property type="protein sequence ID" value="AAT36777.1"/>
    <property type="molecule type" value="Genomic_DNA"/>
</dbReference>
<evidence type="ECO:0000256" key="1">
    <source>
        <dbReference type="SAM" id="MobiDB-lite"/>
    </source>
</evidence>
<feature type="compositionally biased region" description="Low complexity" evidence="1">
    <location>
        <begin position="436"/>
        <end position="454"/>
    </location>
</feature>
<feature type="compositionally biased region" description="Polar residues" evidence="1">
    <location>
        <begin position="719"/>
        <end position="729"/>
    </location>
</feature>
<sequence length="936" mass="97330">MAVTDVLRPVSVRKTGAGAAVPSGTLAGVTADNSDATYIDFNSADSGSNWNLRVEPHTPASGYQRHAIRGRIRIRTDAGTATEDIDLGRGDTDYIEYDTVPVTDAFSVQATPWFQTVAYGLATVGALSDLNIGGGWIGDEDGAAEVRTAECYVDIDCRYRPDYAAEVRDNAGVDQTSGTVTDTNQPTLYFGAVAYDGLPALNWSVTVKDALAATVFSASGSGQPPGTVDVDTGLDDGAYTAAFVVRSTIRGADPFEYAETLAFSIQNTVPPPSPPLVTVEPEFGGYRVSWEYPGGQAWDNDYVVAEVWRDDCTGSQRIAVVPDGLSGSYLDLAIPQLDPQPGVDCEVSAEPCDITYRVRYQGYVSTFVELPDTIPSDMILAWPGTVGTIPSGWTRVTALDGFYPRGSNGTGVPTGVTGGATTHSHTTVNHVHTIGAHSHSVGGSTGSSNSNTTSARFNGASQAQADQPHTHTRPSSTGSRAAQNSGGSAPGTNAANNIPLTRDVIWIASDGAQANYPTGILGWATEAVSGWTNDADSAGRFLKGAAGGGNGGANTGAATHTHAVNAHTHGGFSHDHSIGSTSLSNPSSSVEAGFGSTSPRWLPRHTHPMDVSSASTGNLNSAGGGTTGSASNDPPNRRLQVLRNTGGGTQTRIIGLYVGAVADLDPLLTLCNGSGGTPDMRTWFARDRGSDSINSTGGASTHTHSVPNHSHSIPSHSHGTNVLTSTTGSFERPSFGDLGDSPTTSHDHSSGNTASATPSISSNGASTSGSASHVPPYKEVHFVRLDGTISGGPLPVPELKVSDFASVTVPSLTYGDGLDRLSSMTDRMAVTTDRSHDYPRLVADSTPLDGGLHTVSTTLAGEDLQLTIAVVGLPAINRLEAMLSNDRVYWSPVGGTPGWFAPGSWSVKAPAPHTKVVQVTMVRQPWPSTPDPEDFL</sequence>
<dbReference type="KEGG" id="vg:2846167"/>
<gene>
    <name evidence="2" type="primary">pas29</name>
</gene>
<name>Q6J802_9CAUD</name>
<protein>
    <submittedName>
        <fullName evidence="2">Pas29</fullName>
    </submittedName>
</protein>
<dbReference type="RefSeq" id="YP_024815.1">
    <property type="nucleotide sequence ID" value="NC_005885.1"/>
</dbReference>
<feature type="compositionally biased region" description="Low complexity" evidence="1">
    <location>
        <begin position="704"/>
        <end position="718"/>
    </location>
</feature>
<feature type="compositionally biased region" description="Low complexity" evidence="1">
    <location>
        <begin position="759"/>
        <end position="772"/>
    </location>
</feature>
<accession>Q6J802</accession>
<feature type="compositionally biased region" description="Polar residues" evidence="1">
    <location>
        <begin position="691"/>
        <end position="703"/>
    </location>
</feature>
<dbReference type="GeneID" id="2846167"/>
<evidence type="ECO:0000313" key="2">
    <source>
        <dbReference type="EMBL" id="AAT36777.1"/>
    </source>
</evidence>
<feature type="compositionally biased region" description="Polar residues" evidence="1">
    <location>
        <begin position="578"/>
        <end position="599"/>
    </location>
</feature>
<feature type="region of interest" description="Disordered" evidence="1">
    <location>
        <begin position="567"/>
        <end position="645"/>
    </location>
</feature>
<evidence type="ECO:0000313" key="3">
    <source>
        <dbReference type="Proteomes" id="UP000001245"/>
    </source>
</evidence>
<keyword evidence="3" id="KW-1185">Reference proteome</keyword>
<feature type="compositionally biased region" description="Polar residues" evidence="1">
    <location>
        <begin position="455"/>
        <end position="496"/>
    </location>
</feature>
<feature type="compositionally biased region" description="Low complexity" evidence="1">
    <location>
        <begin position="612"/>
        <end position="621"/>
    </location>
</feature>
<reference evidence="2 3" key="1">
    <citation type="journal article" date="2004" name="Virus Genes">
        <title>The genome of phiAsp2, an actinoplanes infecting phage.</title>
        <authorList>
            <person name="Jarling M."/>
            <person name="Bartkowiak K."/>
            <person name="Pape H."/>
            <person name="Meinhardt F."/>
        </authorList>
    </citation>
    <scope>NUCLEOTIDE SEQUENCE</scope>
</reference>